<protein>
    <submittedName>
        <fullName evidence="8">Esa1p-associated factor</fullName>
    </submittedName>
</protein>
<dbReference type="Proteomes" id="UP001322138">
    <property type="component" value="Unassembled WGS sequence"/>
</dbReference>
<keyword evidence="3" id="KW-0805">Transcription regulation</keyword>
<dbReference type="RefSeq" id="XP_062733906.1">
    <property type="nucleotide sequence ID" value="XM_062872536.1"/>
</dbReference>
<evidence type="ECO:0000256" key="4">
    <source>
        <dbReference type="ARBA" id="ARBA00023163"/>
    </source>
</evidence>
<feature type="region of interest" description="Disordered" evidence="6">
    <location>
        <begin position="1"/>
        <end position="20"/>
    </location>
</feature>
<evidence type="ECO:0000313" key="8">
    <source>
        <dbReference type="EMBL" id="KAK4644930.1"/>
    </source>
</evidence>
<gene>
    <name evidence="8" type="primary">EAF3_2</name>
    <name evidence="8" type="ORF">QC761_0057770</name>
</gene>
<evidence type="ECO:0000256" key="3">
    <source>
        <dbReference type="ARBA" id="ARBA00023015"/>
    </source>
</evidence>
<evidence type="ECO:0000256" key="1">
    <source>
        <dbReference type="ARBA" id="ARBA00004123"/>
    </source>
</evidence>
<comment type="subcellular location">
    <subcellularLocation>
        <location evidence="1">Nucleus</location>
    </subcellularLocation>
</comment>
<sequence length="412" mass="47419">MPPLRRSTRVVPPRPAPTTRVTRATKAKMIQPKEDETIEEKLARYAAEADLHDNLTVLPTPATSVYVKNGRINFDDCYVMKSQRFDKGKIGINHPKILKARQQGVPPQAMAQIERNWEYIDPSFNPPLAGLPAEVRYPDRVPHFKSGQPGAADTLLKFEQATRVFHCKLQRMVFNIQQFILSCGEVVDEVSEDTSPLAFERVFAVPRGWFISSDKVLAPRAYRLIPDSEDNFHNRPSINIPLPDHMKALLVDDWENVTKNQQLVPLPHAHPVSEILDDYLAYERSHREEGSSAYDILDETVSGLREYFDRCLGRILLYRFERGQYHEMHQLWNSSDPNHTCASDTYGAEHLARLLVSLPELIAQTNMDQQSVNRLREELETFTKWFSRQHSRYFVNEYEQPGNDYVDAAKST</sequence>
<evidence type="ECO:0000259" key="7">
    <source>
        <dbReference type="Pfam" id="PF05712"/>
    </source>
</evidence>
<keyword evidence="5" id="KW-0539">Nucleus</keyword>
<dbReference type="Gene3D" id="1.10.274.30">
    <property type="entry name" value="MRG domain"/>
    <property type="match status" value="1"/>
</dbReference>
<comment type="caution">
    <text evidence="8">The sequence shown here is derived from an EMBL/GenBank/DDBJ whole genome shotgun (WGS) entry which is preliminary data.</text>
</comment>
<dbReference type="InterPro" id="IPR038217">
    <property type="entry name" value="MRG_C_sf"/>
</dbReference>
<organism evidence="8 9">
    <name type="scientific">Podospora bellae-mahoneyi</name>
    <dbReference type="NCBI Taxonomy" id="2093777"/>
    <lineage>
        <taxon>Eukaryota</taxon>
        <taxon>Fungi</taxon>
        <taxon>Dikarya</taxon>
        <taxon>Ascomycota</taxon>
        <taxon>Pezizomycotina</taxon>
        <taxon>Sordariomycetes</taxon>
        <taxon>Sordariomycetidae</taxon>
        <taxon>Sordariales</taxon>
        <taxon>Podosporaceae</taxon>
        <taxon>Podospora</taxon>
    </lineage>
</organism>
<keyword evidence="9" id="KW-1185">Reference proteome</keyword>
<keyword evidence="2" id="KW-0156">Chromatin regulator</keyword>
<evidence type="ECO:0000256" key="6">
    <source>
        <dbReference type="SAM" id="MobiDB-lite"/>
    </source>
</evidence>
<evidence type="ECO:0000256" key="2">
    <source>
        <dbReference type="ARBA" id="ARBA00022853"/>
    </source>
</evidence>
<feature type="domain" description="MRG" evidence="7">
    <location>
        <begin position="227"/>
        <end position="400"/>
    </location>
</feature>
<dbReference type="Pfam" id="PF05712">
    <property type="entry name" value="MRG"/>
    <property type="match status" value="1"/>
</dbReference>
<dbReference type="PANTHER" id="PTHR10880:SF15">
    <property type="entry name" value="MSL COMPLEX SUBUNIT 3"/>
    <property type="match status" value="1"/>
</dbReference>
<evidence type="ECO:0000313" key="9">
    <source>
        <dbReference type="Proteomes" id="UP001322138"/>
    </source>
</evidence>
<dbReference type="EMBL" id="JAFFGZ010000005">
    <property type="protein sequence ID" value="KAK4644930.1"/>
    <property type="molecule type" value="Genomic_DNA"/>
</dbReference>
<dbReference type="InterPro" id="IPR026541">
    <property type="entry name" value="MRG_dom"/>
</dbReference>
<dbReference type="PROSITE" id="PS51640">
    <property type="entry name" value="MRG"/>
    <property type="match status" value="1"/>
</dbReference>
<dbReference type="GeneID" id="87891739"/>
<dbReference type="PANTHER" id="PTHR10880">
    <property type="entry name" value="MORTALITY FACTOR 4-LIKE PROTEIN"/>
    <property type="match status" value="1"/>
</dbReference>
<proteinExistence type="predicted"/>
<keyword evidence="4" id="KW-0804">Transcription</keyword>
<reference evidence="8 9" key="1">
    <citation type="journal article" date="2023" name="bioRxiv">
        <title>High-quality genome assemblies of four members of thePodospora anserinaspecies complex.</title>
        <authorList>
            <person name="Ament-Velasquez S.L."/>
            <person name="Vogan A.A."/>
            <person name="Wallerman O."/>
            <person name="Hartmann F."/>
            <person name="Gautier V."/>
            <person name="Silar P."/>
            <person name="Giraud T."/>
            <person name="Johannesson H."/>
        </authorList>
    </citation>
    <scope>NUCLEOTIDE SEQUENCE [LARGE SCALE GENOMIC DNA]</scope>
    <source>
        <strain evidence="8 9">CBS 112042</strain>
    </source>
</reference>
<evidence type="ECO:0000256" key="5">
    <source>
        <dbReference type="ARBA" id="ARBA00023242"/>
    </source>
</evidence>
<dbReference type="InterPro" id="IPR008676">
    <property type="entry name" value="MRG"/>
</dbReference>
<name>A0ABR0FPP8_9PEZI</name>
<accession>A0ABR0FPP8</accession>